<protein>
    <submittedName>
        <fullName evidence="1">Uncharacterized protein</fullName>
    </submittedName>
</protein>
<name>A0ABR4E8E2_9PEZI</name>
<comment type="caution">
    <text evidence="1">The sequence shown here is derived from an EMBL/GenBank/DDBJ whole genome shotgun (WGS) entry which is preliminary data.</text>
</comment>
<evidence type="ECO:0000313" key="1">
    <source>
        <dbReference type="EMBL" id="KAL2278664.1"/>
    </source>
</evidence>
<keyword evidence="2" id="KW-1185">Reference proteome</keyword>
<proteinExistence type="predicted"/>
<accession>A0ABR4E8E2</accession>
<evidence type="ECO:0000313" key="2">
    <source>
        <dbReference type="Proteomes" id="UP001600888"/>
    </source>
</evidence>
<reference evidence="1 2" key="1">
    <citation type="submission" date="2024-03" db="EMBL/GenBank/DDBJ databases">
        <title>A high-quality draft genome sequence of Diaporthe vaccinii, a causative agent of upright dieback and viscid rot disease in cranberry plants.</title>
        <authorList>
            <person name="Sarrasin M."/>
            <person name="Lang B.F."/>
            <person name="Burger G."/>
        </authorList>
    </citation>
    <scope>NUCLEOTIDE SEQUENCE [LARGE SCALE GENOMIC DNA]</scope>
    <source>
        <strain evidence="1 2">IS7</strain>
    </source>
</reference>
<dbReference type="EMBL" id="JBAWTH010000085">
    <property type="protein sequence ID" value="KAL2278664.1"/>
    <property type="molecule type" value="Genomic_DNA"/>
</dbReference>
<dbReference type="Proteomes" id="UP001600888">
    <property type="component" value="Unassembled WGS sequence"/>
</dbReference>
<gene>
    <name evidence="1" type="ORF">FJTKL_14364</name>
</gene>
<sequence>MSRLANCTSRKHSDLRDLNNVPVVRYSRVTKCPESRSAEAREHVNTAVVLSVLKDATYWYSPGTIVDPLAYLPSHQYLPHTLRGRLYRGNEKISSWLCLLGSK</sequence>
<organism evidence="1 2">
    <name type="scientific">Diaporthe vaccinii</name>
    <dbReference type="NCBI Taxonomy" id="105482"/>
    <lineage>
        <taxon>Eukaryota</taxon>
        <taxon>Fungi</taxon>
        <taxon>Dikarya</taxon>
        <taxon>Ascomycota</taxon>
        <taxon>Pezizomycotina</taxon>
        <taxon>Sordariomycetes</taxon>
        <taxon>Sordariomycetidae</taxon>
        <taxon>Diaporthales</taxon>
        <taxon>Diaporthaceae</taxon>
        <taxon>Diaporthe</taxon>
        <taxon>Diaporthe eres species complex</taxon>
    </lineage>
</organism>